<dbReference type="Gene3D" id="3.40.50.10810">
    <property type="entry name" value="Tandem AAA-ATPase domain"/>
    <property type="match status" value="2"/>
</dbReference>
<keyword evidence="2 5" id="KW-0547">Nucleotide-binding</keyword>
<evidence type="ECO:0000259" key="3">
    <source>
        <dbReference type="PROSITE" id="PS51192"/>
    </source>
</evidence>
<evidence type="ECO:0000313" key="5">
    <source>
        <dbReference type="EMBL" id="UZE96935.1"/>
    </source>
</evidence>
<reference evidence="5" key="1">
    <citation type="submission" date="2022-06" db="EMBL/GenBank/DDBJ databases">
        <title>Alkalimarinus sp. nov., isolated from gut of a Alitta virens.</title>
        <authorList>
            <person name="Yang A.I."/>
            <person name="Shin N.-R."/>
        </authorList>
    </citation>
    <scope>NUCLEOTIDE SEQUENCE</scope>
    <source>
        <strain evidence="5">A2M4</strain>
    </source>
</reference>
<dbReference type="SMART" id="SM00487">
    <property type="entry name" value="DEXDc"/>
    <property type="match status" value="1"/>
</dbReference>
<sequence length="829" mass="94599">MTNSKQPSIQSETIYKSAIDAERSFPAPRGKFVIYNKTGIKWDLSDPEHSYLYRRVKKSSKWNGRYWESNSEEKIREFLDFPPSKKLLRDYDVLDENKIHDGIKLRIIRFSNEMGCVYSNDSEFARARLESMWSTEDQYNNERFWENAPILYLHDFNHNIESYQAQGASIEEINHPPHPVKIQLDKRVTSIECQPHIDPRHYLLRLKLGQSWQWANYGGEFPKRSIPWNGAITLRTSEWPNWKNFIEEAGIPVVIQQQETPDSNKILLNHKNIPGWSSPAVNGKVLYKYQRDGIQFAADNGGRILNADEMGTGKTAQAIGFASGIDAQKILILTPAVAQYVWLSEIISWLGQEEKIQCISSSDTEICPDSKWVIISYDMLSENPSTIKVDDKPDQVIIKRAAKIDSSIKITINRFGALNVTIARPLHIDGLSDQTSRKINKINQRMENSRINRLKQFDFDLAIADEAHYLKNGRAKRTIAANSLLQHIDKIALLTGTPIRNNVKEAETLLSILCERALSDATLLAYNDKRACRNTVKEFLQDFMIRRIKKEVLTQLPPKIRQWINVIPDVTHDEDNLIEIYRHWISLAKQNYMDSFRQKTQEERSALKDIAFNCIELARTLVGKIKLLDGQLTDYICNAVAENGCCIVFCAHREVSDELSRQLNSRDITNKVVDGRTSPVNRKKAETDFQTGAINVFIGGIRSAGESLTLTRASLCIFVESDWVPAAMIQAEDRGHRIGQQGNGYQIVHWVIDPQSGISLDYHITKILDRKLSLINDILGEESQLQVPKELNENNRAQLFSSLFGPSPMPTNQNGIIRSVPANETLHLT</sequence>
<accession>A0ABY6N488</accession>
<dbReference type="RefSeq" id="WP_265048416.1">
    <property type="nucleotide sequence ID" value="NZ_CP100390.1"/>
</dbReference>
<keyword evidence="1" id="KW-0378">Hydrolase</keyword>
<evidence type="ECO:0000256" key="2">
    <source>
        <dbReference type="ARBA" id="ARBA00022806"/>
    </source>
</evidence>
<name>A0ABY6N488_9ALTE</name>
<dbReference type="EMBL" id="CP100390">
    <property type="protein sequence ID" value="UZE96935.1"/>
    <property type="molecule type" value="Genomic_DNA"/>
</dbReference>
<dbReference type="CDD" id="cd18793">
    <property type="entry name" value="SF2_C_SNF"/>
    <property type="match status" value="1"/>
</dbReference>
<dbReference type="Pfam" id="PF00176">
    <property type="entry name" value="SNF2-rel_dom"/>
    <property type="match status" value="1"/>
</dbReference>
<proteinExistence type="predicted"/>
<protein>
    <submittedName>
        <fullName evidence="5">DEAD/DEAH box helicase</fullName>
    </submittedName>
</protein>
<dbReference type="PROSITE" id="PS51194">
    <property type="entry name" value="HELICASE_CTER"/>
    <property type="match status" value="1"/>
</dbReference>
<dbReference type="InterPro" id="IPR014001">
    <property type="entry name" value="Helicase_ATP-bd"/>
</dbReference>
<feature type="domain" description="Helicase C-terminal" evidence="4">
    <location>
        <begin position="631"/>
        <end position="783"/>
    </location>
</feature>
<keyword evidence="2 5" id="KW-0347">Helicase</keyword>
<evidence type="ECO:0000313" key="6">
    <source>
        <dbReference type="Proteomes" id="UP001163739"/>
    </source>
</evidence>
<dbReference type="InterPro" id="IPR027417">
    <property type="entry name" value="P-loop_NTPase"/>
</dbReference>
<dbReference type="PANTHER" id="PTHR45766:SF6">
    <property type="entry name" value="SWI_SNF-RELATED MATRIX-ASSOCIATED ACTIN-DEPENDENT REGULATOR OF CHROMATIN SUBFAMILY A-LIKE PROTEIN 1"/>
    <property type="match status" value="1"/>
</dbReference>
<dbReference type="SUPFAM" id="SSF52540">
    <property type="entry name" value="P-loop containing nucleoside triphosphate hydrolases"/>
    <property type="match status" value="2"/>
</dbReference>
<dbReference type="InterPro" id="IPR001650">
    <property type="entry name" value="Helicase_C-like"/>
</dbReference>
<dbReference type="GO" id="GO:0004386">
    <property type="term" value="F:helicase activity"/>
    <property type="evidence" value="ECO:0007669"/>
    <property type="project" value="UniProtKB-KW"/>
</dbReference>
<evidence type="ECO:0000259" key="4">
    <source>
        <dbReference type="PROSITE" id="PS51194"/>
    </source>
</evidence>
<dbReference type="Gene3D" id="3.40.50.300">
    <property type="entry name" value="P-loop containing nucleotide triphosphate hydrolases"/>
    <property type="match status" value="1"/>
</dbReference>
<evidence type="ECO:0000256" key="1">
    <source>
        <dbReference type="ARBA" id="ARBA00022801"/>
    </source>
</evidence>
<dbReference type="PROSITE" id="PS51192">
    <property type="entry name" value="HELICASE_ATP_BIND_1"/>
    <property type="match status" value="1"/>
</dbReference>
<dbReference type="InterPro" id="IPR000330">
    <property type="entry name" value="SNF2_N"/>
</dbReference>
<keyword evidence="2 5" id="KW-0067">ATP-binding</keyword>
<dbReference type="Proteomes" id="UP001163739">
    <property type="component" value="Chromosome"/>
</dbReference>
<dbReference type="InterPro" id="IPR038718">
    <property type="entry name" value="SNF2-like_sf"/>
</dbReference>
<dbReference type="PANTHER" id="PTHR45766">
    <property type="entry name" value="DNA ANNEALING HELICASE AND ENDONUCLEASE ZRANB3 FAMILY MEMBER"/>
    <property type="match status" value="1"/>
</dbReference>
<feature type="domain" description="Helicase ATP-binding" evidence="3">
    <location>
        <begin position="295"/>
        <end position="516"/>
    </location>
</feature>
<keyword evidence="6" id="KW-1185">Reference proteome</keyword>
<dbReference type="InterPro" id="IPR049730">
    <property type="entry name" value="SNF2/RAD54-like_C"/>
</dbReference>
<gene>
    <name evidence="5" type="ORF">NKI27_04065</name>
</gene>
<dbReference type="SMART" id="SM00490">
    <property type="entry name" value="HELICc"/>
    <property type="match status" value="1"/>
</dbReference>
<dbReference type="Pfam" id="PF00271">
    <property type="entry name" value="Helicase_C"/>
    <property type="match status" value="1"/>
</dbReference>
<organism evidence="5 6">
    <name type="scientific">Alkalimarinus alittae</name>
    <dbReference type="NCBI Taxonomy" id="2961619"/>
    <lineage>
        <taxon>Bacteria</taxon>
        <taxon>Pseudomonadati</taxon>
        <taxon>Pseudomonadota</taxon>
        <taxon>Gammaproteobacteria</taxon>
        <taxon>Alteromonadales</taxon>
        <taxon>Alteromonadaceae</taxon>
        <taxon>Alkalimarinus</taxon>
    </lineage>
</organism>